<name>A0A9D4QQP0_DREPO</name>
<sequence length="90" mass="10379">MASSYYQYTHLRKKQRHDKVEINEWVDGQQQQVTNNLTANHSRVLKSLCRGLHGMRAHQRCRGTPGVLRTEPEEFPQGKVVLKHAVMPGD</sequence>
<accession>A0A9D4QQP0</accession>
<protein>
    <submittedName>
        <fullName evidence="1">Uncharacterized protein</fullName>
    </submittedName>
</protein>
<evidence type="ECO:0000313" key="1">
    <source>
        <dbReference type="EMBL" id="KAH3839698.1"/>
    </source>
</evidence>
<reference evidence="1" key="1">
    <citation type="journal article" date="2019" name="bioRxiv">
        <title>The Genome of the Zebra Mussel, Dreissena polymorpha: A Resource for Invasive Species Research.</title>
        <authorList>
            <person name="McCartney M.A."/>
            <person name="Auch B."/>
            <person name="Kono T."/>
            <person name="Mallez S."/>
            <person name="Zhang Y."/>
            <person name="Obille A."/>
            <person name="Becker A."/>
            <person name="Abrahante J.E."/>
            <person name="Garbe J."/>
            <person name="Badalamenti J.P."/>
            <person name="Herman A."/>
            <person name="Mangelson H."/>
            <person name="Liachko I."/>
            <person name="Sullivan S."/>
            <person name="Sone E.D."/>
            <person name="Koren S."/>
            <person name="Silverstein K.A.T."/>
            <person name="Beckman K.B."/>
            <person name="Gohl D.M."/>
        </authorList>
    </citation>
    <scope>NUCLEOTIDE SEQUENCE</scope>
    <source>
        <strain evidence="1">Duluth1</strain>
        <tissue evidence="1">Whole animal</tissue>
    </source>
</reference>
<gene>
    <name evidence="1" type="ORF">DPMN_113131</name>
</gene>
<organism evidence="1 2">
    <name type="scientific">Dreissena polymorpha</name>
    <name type="common">Zebra mussel</name>
    <name type="synonym">Mytilus polymorpha</name>
    <dbReference type="NCBI Taxonomy" id="45954"/>
    <lineage>
        <taxon>Eukaryota</taxon>
        <taxon>Metazoa</taxon>
        <taxon>Spiralia</taxon>
        <taxon>Lophotrochozoa</taxon>
        <taxon>Mollusca</taxon>
        <taxon>Bivalvia</taxon>
        <taxon>Autobranchia</taxon>
        <taxon>Heteroconchia</taxon>
        <taxon>Euheterodonta</taxon>
        <taxon>Imparidentia</taxon>
        <taxon>Neoheterodontei</taxon>
        <taxon>Myida</taxon>
        <taxon>Dreissenoidea</taxon>
        <taxon>Dreissenidae</taxon>
        <taxon>Dreissena</taxon>
    </lineage>
</organism>
<dbReference type="AlphaFoldDB" id="A0A9D4QQP0"/>
<dbReference type="EMBL" id="JAIWYP010000004">
    <property type="protein sequence ID" value="KAH3839698.1"/>
    <property type="molecule type" value="Genomic_DNA"/>
</dbReference>
<comment type="caution">
    <text evidence="1">The sequence shown here is derived from an EMBL/GenBank/DDBJ whole genome shotgun (WGS) entry which is preliminary data.</text>
</comment>
<reference evidence="1" key="2">
    <citation type="submission" date="2020-11" db="EMBL/GenBank/DDBJ databases">
        <authorList>
            <person name="McCartney M.A."/>
            <person name="Auch B."/>
            <person name="Kono T."/>
            <person name="Mallez S."/>
            <person name="Becker A."/>
            <person name="Gohl D.M."/>
            <person name="Silverstein K.A.T."/>
            <person name="Koren S."/>
            <person name="Bechman K.B."/>
            <person name="Herman A."/>
            <person name="Abrahante J.E."/>
            <person name="Garbe J."/>
        </authorList>
    </citation>
    <scope>NUCLEOTIDE SEQUENCE</scope>
    <source>
        <strain evidence="1">Duluth1</strain>
        <tissue evidence="1">Whole animal</tissue>
    </source>
</reference>
<proteinExistence type="predicted"/>
<evidence type="ECO:0000313" key="2">
    <source>
        <dbReference type="Proteomes" id="UP000828390"/>
    </source>
</evidence>
<dbReference type="Proteomes" id="UP000828390">
    <property type="component" value="Unassembled WGS sequence"/>
</dbReference>
<keyword evidence="2" id="KW-1185">Reference proteome</keyword>